<dbReference type="eggNOG" id="KOG0987">
    <property type="taxonomic scope" value="Eukaryota"/>
</dbReference>
<feature type="compositionally biased region" description="Basic and acidic residues" evidence="1">
    <location>
        <begin position="385"/>
        <end position="395"/>
    </location>
</feature>
<dbReference type="OMA" id="SEPLEMF"/>
<evidence type="ECO:0008006" key="4">
    <source>
        <dbReference type="Google" id="ProtNLM"/>
    </source>
</evidence>
<organism evidence="2 3">
    <name type="scientific">Auricularia subglabra (strain TFB-10046 / SS5)</name>
    <name type="common">White-rot fungus</name>
    <name type="synonym">Auricularia delicata (strain TFB10046)</name>
    <dbReference type="NCBI Taxonomy" id="717982"/>
    <lineage>
        <taxon>Eukaryota</taxon>
        <taxon>Fungi</taxon>
        <taxon>Dikarya</taxon>
        <taxon>Basidiomycota</taxon>
        <taxon>Agaricomycotina</taxon>
        <taxon>Agaricomycetes</taxon>
        <taxon>Auriculariales</taxon>
        <taxon>Auriculariaceae</taxon>
        <taxon>Auricularia</taxon>
    </lineage>
</organism>
<dbReference type="AlphaFoldDB" id="J0D101"/>
<feature type="region of interest" description="Disordered" evidence="1">
    <location>
        <begin position="380"/>
        <end position="408"/>
    </location>
</feature>
<dbReference type="EMBL" id="JH687830">
    <property type="protein sequence ID" value="EJD38105.1"/>
    <property type="molecule type" value="Genomic_DNA"/>
</dbReference>
<dbReference type="OrthoDB" id="3247165at2759"/>
<accession>J0D101</accession>
<evidence type="ECO:0000256" key="1">
    <source>
        <dbReference type="SAM" id="MobiDB-lite"/>
    </source>
</evidence>
<evidence type="ECO:0000313" key="2">
    <source>
        <dbReference type="EMBL" id="EJD38105.1"/>
    </source>
</evidence>
<protein>
    <recommendedName>
        <fullName evidence="4">ATP-dependent DNA helicase</fullName>
    </recommendedName>
</protein>
<dbReference type="Proteomes" id="UP000006514">
    <property type="component" value="Unassembled WGS sequence"/>
</dbReference>
<dbReference type="SUPFAM" id="SSF52540">
    <property type="entry name" value="P-loop containing nucleoside triphosphate hydrolases"/>
    <property type="match status" value="1"/>
</dbReference>
<gene>
    <name evidence="2" type="ORF">AURDEDRAFT_23898</name>
</gene>
<proteinExistence type="predicted"/>
<keyword evidence="3" id="KW-1185">Reference proteome</keyword>
<dbReference type="InParanoid" id="J0D101"/>
<reference evidence="3" key="1">
    <citation type="journal article" date="2012" name="Science">
        <title>The Paleozoic origin of enzymatic lignin decomposition reconstructed from 31 fungal genomes.</title>
        <authorList>
            <person name="Floudas D."/>
            <person name="Binder M."/>
            <person name="Riley R."/>
            <person name="Barry K."/>
            <person name="Blanchette R.A."/>
            <person name="Henrissat B."/>
            <person name="Martinez A.T."/>
            <person name="Otillar R."/>
            <person name="Spatafora J.W."/>
            <person name="Yadav J.S."/>
            <person name="Aerts A."/>
            <person name="Benoit I."/>
            <person name="Boyd A."/>
            <person name="Carlson A."/>
            <person name="Copeland A."/>
            <person name="Coutinho P.M."/>
            <person name="de Vries R.P."/>
            <person name="Ferreira P."/>
            <person name="Findley K."/>
            <person name="Foster B."/>
            <person name="Gaskell J."/>
            <person name="Glotzer D."/>
            <person name="Gorecki P."/>
            <person name="Heitman J."/>
            <person name="Hesse C."/>
            <person name="Hori C."/>
            <person name="Igarashi K."/>
            <person name="Jurgens J.A."/>
            <person name="Kallen N."/>
            <person name="Kersten P."/>
            <person name="Kohler A."/>
            <person name="Kuees U."/>
            <person name="Kumar T.K.A."/>
            <person name="Kuo A."/>
            <person name="LaButti K."/>
            <person name="Larrondo L.F."/>
            <person name="Lindquist E."/>
            <person name="Ling A."/>
            <person name="Lombard V."/>
            <person name="Lucas S."/>
            <person name="Lundell T."/>
            <person name="Martin R."/>
            <person name="McLaughlin D.J."/>
            <person name="Morgenstern I."/>
            <person name="Morin E."/>
            <person name="Murat C."/>
            <person name="Nagy L.G."/>
            <person name="Nolan M."/>
            <person name="Ohm R.A."/>
            <person name="Patyshakuliyeva A."/>
            <person name="Rokas A."/>
            <person name="Ruiz-Duenas F.J."/>
            <person name="Sabat G."/>
            <person name="Salamov A."/>
            <person name="Samejima M."/>
            <person name="Schmutz J."/>
            <person name="Slot J.C."/>
            <person name="St John F."/>
            <person name="Stenlid J."/>
            <person name="Sun H."/>
            <person name="Sun S."/>
            <person name="Syed K."/>
            <person name="Tsang A."/>
            <person name="Wiebenga A."/>
            <person name="Young D."/>
            <person name="Pisabarro A."/>
            <person name="Eastwood D.C."/>
            <person name="Martin F."/>
            <person name="Cullen D."/>
            <person name="Grigoriev I.V."/>
            <person name="Hibbett D.S."/>
        </authorList>
    </citation>
    <scope>NUCLEOTIDE SEQUENCE [LARGE SCALE GENOMIC DNA]</scope>
    <source>
        <strain evidence="3">TFB10046</strain>
    </source>
</reference>
<evidence type="ECO:0000313" key="3">
    <source>
        <dbReference type="Proteomes" id="UP000006514"/>
    </source>
</evidence>
<dbReference type="InterPro" id="IPR027417">
    <property type="entry name" value="P-loop_NTPase"/>
</dbReference>
<name>J0D101_AURST</name>
<dbReference type="KEGG" id="adl:AURDEDRAFT_23898"/>
<feature type="non-terminal residue" evidence="2">
    <location>
        <position position="501"/>
    </location>
</feature>
<sequence length="501" mass="56398">MRQRELSEADDKFRTALINMRHKQCTADDVAFLNGLVVGPTDARLEDWKYRHVSVITGMNAHRDAINDLGCEKFARDVSEPLEMFYSIDNVENSEKDESGRKVRGRQRWLADISSQMRDVLWTLPHYDSSNVPGILRICRGMPVIIKKNVATECGVTNGGEGVIVDWMAKSLPDGRRALDVLFVRLTNGCVSVQVDNLPPNVVPICAEDATVRCVLPDDTTLTIRRRQVPVLPNFSMTDYASQGKTRLYNVVDLNNLRGHQAYYTALSRSAFAAHTIILQGFSPRKVQGGLPADIQSEFRDIEIMDDITRLEFEGCLPSSVCSTMRYTLIAQFIQAQGLTYNPPNMHQSLRWDVNYARDLLFRTYDSDFRVDAALEAQGAKSKKRSADTSDDSPRKRARLSHRSVPTASPAGLKWDGTDWSCAYDSFFTALYHSWCMQPARVGRFLQSANFVTSALHYEFLKYTSKDATFEAARDSVRRLLHSLYPAHFPLGTVGTSLGDL</sequence>